<evidence type="ECO:0000256" key="3">
    <source>
        <dbReference type="ARBA" id="ARBA00011991"/>
    </source>
</evidence>
<dbReference type="AlphaFoldDB" id="A0A8J2U427"/>
<evidence type="ECO:0000313" key="11">
    <source>
        <dbReference type="EMBL" id="GGA72421.1"/>
    </source>
</evidence>
<dbReference type="SUPFAM" id="SSF52733">
    <property type="entry name" value="Nicotinate mononucleotide:5,6-dimethylbenzimidazole phosphoribosyltransferase (CobT)"/>
    <property type="match status" value="1"/>
</dbReference>
<evidence type="ECO:0000256" key="7">
    <source>
        <dbReference type="ARBA" id="ARBA00022679"/>
    </source>
</evidence>
<dbReference type="FunFam" id="3.40.50.10210:FF:000001">
    <property type="entry name" value="Nicotinate-nucleotide--dimethylbenzimidazole phosphoribosyltransferase"/>
    <property type="match status" value="1"/>
</dbReference>
<dbReference type="PANTHER" id="PTHR43463:SF1">
    <property type="entry name" value="NICOTINATE-NUCLEOTIDE--DIMETHYLBENZIMIDAZOLE PHOSPHORIBOSYLTRANSFERASE"/>
    <property type="match status" value="1"/>
</dbReference>
<dbReference type="GO" id="GO:0008939">
    <property type="term" value="F:nicotinate-nucleotide-dimethylbenzimidazole phosphoribosyltransferase activity"/>
    <property type="evidence" value="ECO:0007669"/>
    <property type="project" value="UniProtKB-UniRule"/>
</dbReference>
<evidence type="ECO:0000256" key="1">
    <source>
        <dbReference type="ARBA" id="ARBA00005049"/>
    </source>
</evidence>
<protein>
    <recommendedName>
        <fullName evidence="4 10">Nicotinate-nucleotide--dimethylbenzimidazole phosphoribosyltransferase</fullName>
        <shortName evidence="10">NN:DBI PRT</shortName>
        <ecNumber evidence="3 10">2.4.2.21</ecNumber>
    </recommendedName>
    <alternativeName>
        <fullName evidence="8 10">N(1)-alpha-phosphoribosyltransferase</fullName>
    </alternativeName>
</protein>
<dbReference type="InterPro" id="IPR023195">
    <property type="entry name" value="Nict_dMeBzImd_PRibTrfase_N"/>
</dbReference>
<evidence type="ECO:0000256" key="10">
    <source>
        <dbReference type="HAMAP-Rule" id="MF_00230"/>
    </source>
</evidence>
<keyword evidence="5 10" id="KW-0169">Cobalamin biosynthesis</keyword>
<accession>A0A8J2U427</accession>
<dbReference type="CDD" id="cd02439">
    <property type="entry name" value="DMB-PRT_CobT"/>
    <property type="match status" value="1"/>
</dbReference>
<name>A0A8J2U427_9GAMM</name>
<proteinExistence type="inferred from homology"/>
<organism evidence="11 12">
    <name type="scientific">Neiella marina</name>
    <dbReference type="NCBI Taxonomy" id="508461"/>
    <lineage>
        <taxon>Bacteria</taxon>
        <taxon>Pseudomonadati</taxon>
        <taxon>Pseudomonadota</taxon>
        <taxon>Gammaproteobacteria</taxon>
        <taxon>Alteromonadales</taxon>
        <taxon>Echinimonadaceae</taxon>
        <taxon>Neiella</taxon>
    </lineage>
</organism>
<keyword evidence="12" id="KW-1185">Reference proteome</keyword>
<dbReference type="Gene3D" id="1.10.1610.10">
    <property type="match status" value="1"/>
</dbReference>
<evidence type="ECO:0000256" key="2">
    <source>
        <dbReference type="ARBA" id="ARBA00007110"/>
    </source>
</evidence>
<evidence type="ECO:0000313" key="12">
    <source>
        <dbReference type="Proteomes" id="UP000619743"/>
    </source>
</evidence>
<dbReference type="Proteomes" id="UP000619743">
    <property type="component" value="Unassembled WGS sequence"/>
</dbReference>
<dbReference type="UniPathway" id="UPA00061">
    <property type="reaction ID" value="UER00516"/>
</dbReference>
<dbReference type="Gene3D" id="3.40.50.10210">
    <property type="match status" value="1"/>
</dbReference>
<dbReference type="Pfam" id="PF02277">
    <property type="entry name" value="DBI_PRT"/>
    <property type="match status" value="1"/>
</dbReference>
<comment type="function">
    <text evidence="10">Catalyzes the synthesis of alpha-ribazole-5'-phosphate from nicotinate mononucleotide (NAMN) and 5,6-dimethylbenzimidazole (DMB).</text>
</comment>
<evidence type="ECO:0000256" key="9">
    <source>
        <dbReference type="ARBA" id="ARBA00047340"/>
    </source>
</evidence>
<feature type="active site" description="Proton acceptor" evidence="10">
    <location>
        <position position="303"/>
    </location>
</feature>
<dbReference type="NCBIfam" id="TIGR03160">
    <property type="entry name" value="cobT_DBIPRT"/>
    <property type="match status" value="1"/>
</dbReference>
<keyword evidence="6 10" id="KW-0328">Glycosyltransferase</keyword>
<reference evidence="12" key="1">
    <citation type="journal article" date="2019" name="Int. J. Syst. Evol. Microbiol.">
        <title>The Global Catalogue of Microorganisms (GCM) 10K type strain sequencing project: providing services to taxonomists for standard genome sequencing and annotation.</title>
        <authorList>
            <consortium name="The Broad Institute Genomics Platform"/>
            <consortium name="The Broad Institute Genome Sequencing Center for Infectious Disease"/>
            <person name="Wu L."/>
            <person name="Ma J."/>
        </authorList>
    </citation>
    <scope>NUCLEOTIDE SEQUENCE [LARGE SCALE GENOMIC DNA]</scope>
    <source>
        <strain evidence="12">CGMCC 1.10130</strain>
    </source>
</reference>
<dbReference type="OrthoDB" id="9781491at2"/>
<dbReference type="EC" id="2.4.2.21" evidence="3 10"/>
<dbReference type="HAMAP" id="MF_00230">
    <property type="entry name" value="CobT"/>
    <property type="match status" value="1"/>
</dbReference>
<gene>
    <name evidence="10 11" type="primary">cobT</name>
    <name evidence="11" type="ORF">GCM10011369_12740</name>
</gene>
<comment type="caution">
    <text evidence="11">The sequence shown here is derived from an EMBL/GenBank/DDBJ whole genome shotgun (WGS) entry which is preliminary data.</text>
</comment>
<dbReference type="PANTHER" id="PTHR43463">
    <property type="entry name" value="NICOTINATE-NUCLEOTIDE--DIMETHYLBENZIMIDAZOLE PHOSPHORIBOSYLTRANSFERASE"/>
    <property type="match status" value="1"/>
</dbReference>
<comment type="catalytic activity">
    <reaction evidence="9 10">
        <text>5,6-dimethylbenzimidazole + nicotinate beta-D-ribonucleotide = alpha-ribazole 5'-phosphate + nicotinate + H(+)</text>
        <dbReference type="Rhea" id="RHEA:11196"/>
        <dbReference type="ChEBI" id="CHEBI:15378"/>
        <dbReference type="ChEBI" id="CHEBI:15890"/>
        <dbReference type="ChEBI" id="CHEBI:32544"/>
        <dbReference type="ChEBI" id="CHEBI:57502"/>
        <dbReference type="ChEBI" id="CHEBI:57918"/>
        <dbReference type="EC" id="2.4.2.21"/>
    </reaction>
</comment>
<evidence type="ECO:0000256" key="4">
    <source>
        <dbReference type="ARBA" id="ARBA00015486"/>
    </source>
</evidence>
<dbReference type="NCBIfam" id="NF000996">
    <property type="entry name" value="PRK00105.1"/>
    <property type="match status" value="1"/>
</dbReference>
<comment type="pathway">
    <text evidence="1 10">Nucleoside biosynthesis; alpha-ribazole biosynthesis; alpha-ribazole from 5,6-dimethylbenzimidazole: step 1/2.</text>
</comment>
<dbReference type="InterPro" id="IPR017846">
    <property type="entry name" value="Nict_dMeBzImd_PRibTrfase_bact"/>
</dbReference>
<dbReference type="InterPro" id="IPR003200">
    <property type="entry name" value="Nict_dMeBzImd_PRibTrfase"/>
</dbReference>
<dbReference type="InterPro" id="IPR036087">
    <property type="entry name" value="Nict_dMeBzImd_PRibTrfase_sf"/>
</dbReference>
<dbReference type="RefSeq" id="WP_087505103.1">
    <property type="nucleotide sequence ID" value="NZ_BMDX01000004.1"/>
</dbReference>
<sequence length="335" mass="34566">MSTSLRQQLQNKIDQKTKPLGSLGKLEQVALQIGLIQQSLTPSAENAKAFIFGADHGVCDEGVSLFPQQVTSQMLANFAAGGAAMNVFCRSNGIDLELYNMGIVDTDARWPGVHHCSVAAGTNNMRHGPAMTQTQCQQALLVGREAAQRAAAQGHQIIIIGEMGIGNTTAASALLSALTGLDSKTACGPGTGVGADVIALKAQVVADAVSRCQGLSAAQILAQVGGFEIAAMAGVLLEAKHHQLTVLVDGFIASAAALVAEYMEPNSKSNWLFSHASAEPAHSAMLQALDAEALIDLKLRLGEGTGSALAYPLVKCAVAMLNEMASFADAGVSSA</sequence>
<dbReference type="EMBL" id="BMDX01000004">
    <property type="protein sequence ID" value="GGA72421.1"/>
    <property type="molecule type" value="Genomic_DNA"/>
</dbReference>
<comment type="similarity">
    <text evidence="2 10">Belongs to the CobT family.</text>
</comment>
<keyword evidence="7 10" id="KW-0808">Transferase</keyword>
<evidence type="ECO:0000256" key="8">
    <source>
        <dbReference type="ARBA" id="ARBA00030686"/>
    </source>
</evidence>
<evidence type="ECO:0000256" key="6">
    <source>
        <dbReference type="ARBA" id="ARBA00022676"/>
    </source>
</evidence>
<dbReference type="GO" id="GO:0009236">
    <property type="term" value="P:cobalamin biosynthetic process"/>
    <property type="evidence" value="ECO:0007669"/>
    <property type="project" value="UniProtKB-UniRule"/>
</dbReference>
<evidence type="ECO:0000256" key="5">
    <source>
        <dbReference type="ARBA" id="ARBA00022573"/>
    </source>
</evidence>